<evidence type="ECO:0000313" key="2">
    <source>
        <dbReference type="Proteomes" id="UP000067008"/>
    </source>
</evidence>
<organism evidence="1 2">
    <name type="scientific">Prevotella intermedia</name>
    <dbReference type="NCBI Taxonomy" id="28131"/>
    <lineage>
        <taxon>Bacteria</taxon>
        <taxon>Pseudomonadati</taxon>
        <taxon>Bacteroidota</taxon>
        <taxon>Bacteroidia</taxon>
        <taxon>Bacteroidales</taxon>
        <taxon>Prevotellaceae</taxon>
        <taxon>Prevotella</taxon>
    </lineage>
</organism>
<protein>
    <submittedName>
        <fullName evidence="1">Uncharacterized protein</fullName>
    </submittedName>
</protein>
<dbReference type="EMBL" id="AP014926">
    <property type="protein sequence ID" value="BAR96798.1"/>
    <property type="molecule type" value="Genomic_DNA"/>
</dbReference>
<dbReference type="Proteomes" id="UP000067008">
    <property type="component" value="Chromosome 1"/>
</dbReference>
<name>A0AAD1F801_PREIN</name>
<gene>
    <name evidence="1" type="ORF">PI172_2070</name>
</gene>
<dbReference type="AlphaFoldDB" id="A0AAD1F801"/>
<proteinExistence type="predicted"/>
<evidence type="ECO:0000313" key="1">
    <source>
        <dbReference type="EMBL" id="BAR96798.1"/>
    </source>
</evidence>
<reference evidence="1 2" key="1">
    <citation type="submission" date="2015-07" db="EMBL/GenBank/DDBJ databases">
        <title>Complete genome sequence of Prevotella intermedia strain 17-2.</title>
        <authorList>
            <person name="Nambu T."/>
        </authorList>
    </citation>
    <scope>NUCLEOTIDE SEQUENCE [LARGE SCALE GENOMIC DNA]</scope>
    <source>
        <strain evidence="1 2">17-2</strain>
    </source>
</reference>
<sequence length="37" mass="4320">MYRAVILRVQFLSVPAVLVETPHPTLFFLYKSKDKVI</sequence>
<accession>A0AAD1F801</accession>